<keyword evidence="2 5" id="KW-0812">Transmembrane</keyword>
<evidence type="ECO:0000256" key="3">
    <source>
        <dbReference type="ARBA" id="ARBA00022989"/>
    </source>
</evidence>
<evidence type="ECO:0000313" key="7">
    <source>
        <dbReference type="EMBL" id="TMP85594.1"/>
    </source>
</evidence>
<comment type="caution">
    <text evidence="7">The sequence shown here is derived from an EMBL/GenBank/DDBJ whole genome shotgun (WGS) entry which is preliminary data.</text>
</comment>
<evidence type="ECO:0000256" key="2">
    <source>
        <dbReference type="ARBA" id="ARBA00022692"/>
    </source>
</evidence>
<reference evidence="7 8" key="1">
    <citation type="submission" date="2017-12" db="EMBL/GenBank/DDBJ databases">
        <authorList>
            <person name="Paulsen S."/>
            <person name="Gram L.K."/>
        </authorList>
    </citation>
    <scope>NUCLEOTIDE SEQUENCE [LARGE SCALE GENOMIC DNA]</scope>
    <source>
        <strain evidence="7 8">S2897</strain>
    </source>
</reference>
<gene>
    <name evidence="7" type="ORF">CWC05_17535</name>
</gene>
<dbReference type="Proteomes" id="UP000305874">
    <property type="component" value="Unassembled WGS sequence"/>
</dbReference>
<protein>
    <recommendedName>
        <fullName evidence="6">Translocation and assembly module TamB C-terminal domain-containing protein</fullName>
    </recommendedName>
</protein>
<evidence type="ECO:0000256" key="4">
    <source>
        <dbReference type="ARBA" id="ARBA00023136"/>
    </source>
</evidence>
<proteinExistence type="predicted"/>
<evidence type="ECO:0000259" key="6">
    <source>
        <dbReference type="Pfam" id="PF04357"/>
    </source>
</evidence>
<accession>A0A5S3Z010</accession>
<organism evidence="7 8">
    <name type="scientific">Pseudoalteromonas ruthenica</name>
    <dbReference type="NCBI Taxonomy" id="151081"/>
    <lineage>
        <taxon>Bacteria</taxon>
        <taxon>Pseudomonadati</taxon>
        <taxon>Pseudomonadota</taxon>
        <taxon>Gammaproteobacteria</taxon>
        <taxon>Alteromonadales</taxon>
        <taxon>Pseudoalteromonadaceae</taxon>
        <taxon>Pseudoalteromonas</taxon>
    </lineage>
</organism>
<evidence type="ECO:0000313" key="8">
    <source>
        <dbReference type="Proteomes" id="UP000305874"/>
    </source>
</evidence>
<dbReference type="STRING" id="151081.TW72_17430"/>
<keyword evidence="3 5" id="KW-1133">Transmembrane helix</keyword>
<reference evidence="8" key="2">
    <citation type="submission" date="2019-06" db="EMBL/GenBank/DDBJ databases">
        <title>Co-occurence of chitin degradation, pigmentation and bioactivity in marine Pseudoalteromonas.</title>
        <authorList>
            <person name="Sonnenschein E.C."/>
            <person name="Bech P.K."/>
        </authorList>
    </citation>
    <scope>NUCLEOTIDE SEQUENCE [LARGE SCALE GENOMIC DNA]</scope>
    <source>
        <strain evidence="8">S2897</strain>
    </source>
</reference>
<evidence type="ECO:0000256" key="1">
    <source>
        <dbReference type="ARBA" id="ARBA00004167"/>
    </source>
</evidence>
<evidence type="ECO:0000256" key="5">
    <source>
        <dbReference type="SAM" id="Phobius"/>
    </source>
</evidence>
<keyword evidence="4 5" id="KW-0472">Membrane</keyword>
<dbReference type="GO" id="GO:0009306">
    <property type="term" value="P:protein secretion"/>
    <property type="evidence" value="ECO:0007669"/>
    <property type="project" value="InterPro"/>
</dbReference>
<dbReference type="EMBL" id="PNCG01000022">
    <property type="protein sequence ID" value="TMP85594.1"/>
    <property type="molecule type" value="Genomic_DNA"/>
</dbReference>
<feature type="transmembrane region" description="Helical" evidence="5">
    <location>
        <begin position="12"/>
        <end position="29"/>
    </location>
</feature>
<comment type="subcellular location">
    <subcellularLocation>
        <location evidence="1">Membrane</location>
        <topology evidence="1">Single-pass membrane protein</topology>
    </subcellularLocation>
</comment>
<dbReference type="GO" id="GO:0097347">
    <property type="term" value="C:TAM protein secretion complex"/>
    <property type="evidence" value="ECO:0007669"/>
    <property type="project" value="TreeGrafter"/>
</dbReference>
<dbReference type="RefSeq" id="WP_138548992.1">
    <property type="nucleotide sequence ID" value="NZ_PNCG01000022.1"/>
</dbReference>
<dbReference type="AlphaFoldDB" id="A0A5S3Z010"/>
<dbReference type="Pfam" id="PF04357">
    <property type="entry name" value="TamB"/>
    <property type="match status" value="1"/>
</dbReference>
<dbReference type="PANTHER" id="PTHR36985:SF1">
    <property type="entry name" value="TRANSLOCATION AND ASSEMBLY MODULE SUBUNIT TAMB"/>
    <property type="match status" value="1"/>
</dbReference>
<sequence>MSKGYKRILRWCGGLVGTILVTLFCLLFTEEGNKGIAYVANHSVDGLRISLKEGRFLYDDPFDISFTSEQISIDAEAVRIDWQLLGCAGLCFRQVGAESLTVQVADQQNDKAAATDAQPPASEPISLPTITIKSLFLGQANIHAAGLSVSARDFKSALEAHQRDVKVQPLRLRSLKLTLPESEQQPSSAPLEALPPLPPIAFDLGINAQLKSAQVADIIITQGQQSHRISDLKVAVALQQQQLSVSQLSAAYQLPADIATNEGDTLEAQAQGQFSFADGNPLTLSLQLAALGERSELSFTGSLDELNVQARNQGKYTFELDVQAQLRQQNWPFELAFSHAPWQLEVQGQPLQIERTNINASGTLDNYRVDVDALTQLAAYPQVSTSLQAQGSLTGINAAPLQLRANDSHVEVTTSIAWRDGVSADFSAQLTNLHSEYLLDTVRSDLSGQLQGRVRVESPQQWWVELKPSSLSGTINEQPLTFNAELTIDSDLSGDIHAFSVRQGENKLVINGRIDEQWQLAGELNLSSSSPLYQGYSGQGHAQFSIEGQRLSPKLQLQLQLATLQGEGLRVSDATLDITGQYQQADLEYDLDAEVANVSLYGQVIKGIQVQSQGSQHHQQNHIRAGLAQGQAQLAFQSELQQQQLSLAITELELRGDEYQVALEQSTELDIDLAQQSVRTKPFCLKGNAMHLCIEPSDISAKQGHVNAKLDYFHLQSLTTLLGPNLGIEGQAQGHAQLAWQDNQAMQIDAEFHTQQLQGLYRNQGQLQRLPVETLMIKLSSDAKNANAKLSIDSSVVGSIDADLAVEDITQAQQLSGEMHLTDTDISKFAHFVPDVRKLAGKLSANLTLSGTLAQPYLNGELKAHELAIEGDALPVALANSRLEAELDGESMTLEGELLTPDGGKLAIDGSGVWLSDNPALTISLSGERFMVVPQQGVNVAISPDLTIDISAQSVQVDGRVDVPYGRIKIKELPKGAVQVSDDEIIVDAPQKQQSAPFAYQVQLDVGVHDDVYIDSFGLKSYIMGDLKLTASNESPPLASGELKLVDGKYRAFGQDLVIRTGQIGFSGALDKPYLNVRAIRNPDTTANGVIAGIELIGNVEQPKLNVFSEPAMDRSQALSYVLNGQPLGDGDTNTDAMLTQILLAQGLNRSEGFVSRVGETFGLSDITLNSKGSGDDTKVEIAGYIAPGIQVKYSVGVFESISEVAVRYQILQKLYIEVTSGLYDTLDILYRFDVD</sequence>
<feature type="domain" description="Translocation and assembly module TamB C-terminal" evidence="6">
    <location>
        <begin position="901"/>
        <end position="1234"/>
    </location>
</feature>
<dbReference type="PANTHER" id="PTHR36985">
    <property type="entry name" value="TRANSLOCATION AND ASSEMBLY MODULE SUBUNIT TAMB"/>
    <property type="match status" value="1"/>
</dbReference>
<dbReference type="InterPro" id="IPR007452">
    <property type="entry name" value="TamB_C"/>
</dbReference>
<dbReference type="GO" id="GO:0005886">
    <property type="term" value="C:plasma membrane"/>
    <property type="evidence" value="ECO:0007669"/>
    <property type="project" value="InterPro"/>
</dbReference>
<name>A0A5S3Z010_9GAMM</name>